<accession>A0ABR1LZE2</accession>
<feature type="region of interest" description="Disordered" evidence="1">
    <location>
        <begin position="227"/>
        <end position="266"/>
    </location>
</feature>
<dbReference type="Proteomes" id="UP001360953">
    <property type="component" value="Unassembled WGS sequence"/>
</dbReference>
<reference evidence="2 3" key="1">
    <citation type="submission" date="2024-04" db="EMBL/GenBank/DDBJ databases">
        <title>Phyllosticta paracitricarpa is synonymous to the EU quarantine fungus P. citricarpa based on phylogenomic analyses.</title>
        <authorList>
            <consortium name="Lawrence Berkeley National Laboratory"/>
            <person name="Van ingen-buijs V.A."/>
            <person name="Van westerhoven A.C."/>
            <person name="Haridas S."/>
            <person name="Skiadas P."/>
            <person name="Martin F."/>
            <person name="Groenewald J.Z."/>
            <person name="Crous P.W."/>
            <person name="Seidl M.F."/>
        </authorList>
    </citation>
    <scope>NUCLEOTIDE SEQUENCE [LARGE SCALE GENOMIC DNA]</scope>
    <source>
        <strain evidence="2 3">CPC 17464</strain>
    </source>
</reference>
<keyword evidence="3" id="KW-1185">Reference proteome</keyword>
<sequence>MDSGTMSSNPPPENHLQAILRQLKFNSLEELKQEYILKPSFLGPWKHFRDNVIWDPKSPGCERQKLESVVDKIVREIDKREMSTYVALEDEHIDISDYTVQDHLIRLVVSVAVATKRARSVVQVEGSEDTTRRFARGIIALAKELGYQYLPAVRGYLAKEVDKATGPSIHKNAQAILHNLDGVDEENSRIFSAALRDLQIQRGIGEDEMDFTPWDLLAANVQRPELDSRKSNLDDHASSGLTTLEAPDEPNSTRYHAARPPSGAACGNVAEGKDLATVKKQSLEDYRQGLLKDLDDCKKDFEAVRSGELPKIELEGALEIYQDVRGRLPGAIWPRRLSRALP</sequence>
<proteinExistence type="predicted"/>
<evidence type="ECO:0000313" key="2">
    <source>
        <dbReference type="EMBL" id="KAK7539430.1"/>
    </source>
</evidence>
<name>A0ABR1LZE2_9PEZI</name>
<protein>
    <submittedName>
        <fullName evidence="2">Uncharacterized protein</fullName>
    </submittedName>
</protein>
<feature type="compositionally biased region" description="Basic and acidic residues" evidence="1">
    <location>
        <begin position="227"/>
        <end position="237"/>
    </location>
</feature>
<evidence type="ECO:0000256" key="1">
    <source>
        <dbReference type="SAM" id="MobiDB-lite"/>
    </source>
</evidence>
<dbReference type="RefSeq" id="XP_066656701.1">
    <property type="nucleotide sequence ID" value="XM_066798042.1"/>
</dbReference>
<dbReference type="GeneID" id="92030948"/>
<organism evidence="2 3">
    <name type="scientific">Phyllosticta citribraziliensis</name>
    <dbReference type="NCBI Taxonomy" id="989973"/>
    <lineage>
        <taxon>Eukaryota</taxon>
        <taxon>Fungi</taxon>
        <taxon>Dikarya</taxon>
        <taxon>Ascomycota</taxon>
        <taxon>Pezizomycotina</taxon>
        <taxon>Dothideomycetes</taxon>
        <taxon>Dothideomycetes incertae sedis</taxon>
        <taxon>Botryosphaeriales</taxon>
        <taxon>Phyllostictaceae</taxon>
        <taxon>Phyllosticta</taxon>
    </lineage>
</organism>
<evidence type="ECO:0000313" key="3">
    <source>
        <dbReference type="Proteomes" id="UP001360953"/>
    </source>
</evidence>
<gene>
    <name evidence="2" type="ORF">J3D65DRAFT_601507</name>
</gene>
<comment type="caution">
    <text evidence="2">The sequence shown here is derived from an EMBL/GenBank/DDBJ whole genome shotgun (WGS) entry which is preliminary data.</text>
</comment>
<dbReference type="EMBL" id="JBBPEH010000004">
    <property type="protein sequence ID" value="KAK7539430.1"/>
    <property type="molecule type" value="Genomic_DNA"/>
</dbReference>